<sequence>MKLTARLIEPVDLKKDFIVVEFYEDKARQHFAVFTSEAYRKHLKMQEVYTMNIKFRSIVMPDVSGDPTYETQLYIQGYPVALSNIPQEWQFTRITGD</sequence>
<organism evidence="1 2">
    <name type="scientific">Chryseobacterium taklimakanense</name>
    <dbReference type="NCBI Taxonomy" id="536441"/>
    <lineage>
        <taxon>Bacteria</taxon>
        <taxon>Pseudomonadati</taxon>
        <taxon>Bacteroidota</taxon>
        <taxon>Flavobacteriia</taxon>
        <taxon>Flavobacteriales</taxon>
        <taxon>Weeksellaceae</taxon>
        <taxon>Chryseobacterium group</taxon>
        <taxon>Chryseobacterium</taxon>
    </lineage>
</organism>
<dbReference type="AlphaFoldDB" id="A0A3G8WYI5"/>
<dbReference type="EMBL" id="CP034171">
    <property type="protein sequence ID" value="AZI20826.1"/>
    <property type="molecule type" value="Genomic_DNA"/>
</dbReference>
<protein>
    <submittedName>
        <fullName evidence="1">Uncharacterized protein</fullName>
    </submittedName>
</protein>
<accession>A0A3G8WYI5</accession>
<evidence type="ECO:0000313" key="2">
    <source>
        <dbReference type="Proteomes" id="UP000282297"/>
    </source>
</evidence>
<gene>
    <name evidence="1" type="ORF">EIH08_09020</name>
</gene>
<dbReference type="Proteomes" id="UP000282297">
    <property type="component" value="Chromosome"/>
</dbReference>
<dbReference type="RefSeq" id="WP_124785006.1">
    <property type="nucleotide sequence ID" value="NZ_CP034171.1"/>
</dbReference>
<reference evidence="2" key="1">
    <citation type="submission" date="2018-11" db="EMBL/GenBank/DDBJ databases">
        <title>Proposal to divide the Flavobacteriaceae and reorganize its genera based on Amino Acid Identity values calculated from whole genome sequences.</title>
        <authorList>
            <person name="Nicholson A.C."/>
            <person name="Gulvik C.A."/>
            <person name="Whitney A.M."/>
            <person name="Humrighouse B.W."/>
            <person name="Bell M."/>
            <person name="Holmes B."/>
            <person name="Steigerwalt A.B."/>
            <person name="Villarma A."/>
            <person name="Sheth M."/>
            <person name="Batra D."/>
            <person name="Pryor J."/>
            <person name="Bernardet J.-F."/>
            <person name="Hugo C."/>
            <person name="Kampfer P."/>
            <person name="Newman J.D."/>
            <person name="McQuiston J.R."/>
        </authorList>
    </citation>
    <scope>NUCLEOTIDE SEQUENCE [LARGE SCALE GENOMIC DNA]</scope>
    <source>
        <strain evidence="2">H4753</strain>
    </source>
</reference>
<proteinExistence type="predicted"/>
<name>A0A3G8WYI5_9FLAO</name>
<evidence type="ECO:0000313" key="1">
    <source>
        <dbReference type="EMBL" id="AZI20826.1"/>
    </source>
</evidence>